<dbReference type="AlphaFoldDB" id="A0A6N2V3F2"/>
<evidence type="ECO:0000256" key="11">
    <source>
        <dbReference type="ARBA" id="ARBA00022694"/>
    </source>
</evidence>
<dbReference type="InterPro" id="IPR029028">
    <property type="entry name" value="Alpha/beta_knot_MTases"/>
</dbReference>
<keyword evidence="14" id="KW-0411">Iron-sulfur</keyword>
<dbReference type="InterPro" id="IPR017896">
    <property type="entry name" value="4Fe4S_Fe-S-bd"/>
</dbReference>
<reference evidence="21" key="1">
    <citation type="submission" date="2019-11" db="EMBL/GenBank/DDBJ databases">
        <authorList>
            <person name="Feng L."/>
        </authorList>
    </citation>
    <scope>NUCLEOTIDE SEQUENCE</scope>
    <source>
        <strain evidence="21">BhanseniiLFYP23</strain>
    </source>
</reference>
<accession>A0A6N2V3F2</accession>
<evidence type="ECO:0000256" key="16">
    <source>
        <dbReference type="ARBA" id="ARBA00033392"/>
    </source>
</evidence>
<gene>
    <name evidence="18 21" type="primary">trmD</name>
    <name evidence="21" type="ORF">BHLFYP23_00850</name>
</gene>
<comment type="subcellular location">
    <subcellularLocation>
        <location evidence="2 18 19">Cytoplasm</location>
    </subcellularLocation>
</comment>
<dbReference type="PANTHER" id="PTHR46417:SF1">
    <property type="entry name" value="TRNA (GUANINE-N(1)-)-METHYLTRANSFERASE"/>
    <property type="match status" value="1"/>
</dbReference>
<dbReference type="PANTHER" id="PTHR46417">
    <property type="entry name" value="TRNA (GUANINE-N(1)-)-METHYLTRANSFERASE"/>
    <property type="match status" value="1"/>
</dbReference>
<evidence type="ECO:0000256" key="13">
    <source>
        <dbReference type="ARBA" id="ARBA00023004"/>
    </source>
</evidence>
<evidence type="ECO:0000256" key="17">
    <source>
        <dbReference type="ARBA" id="ARBA00047783"/>
    </source>
</evidence>
<keyword evidence="7 18" id="KW-0963">Cytoplasm</keyword>
<dbReference type="InterPro" id="IPR029026">
    <property type="entry name" value="tRNA_m1G_MTases_N"/>
</dbReference>
<feature type="domain" description="4Fe-4S ferredoxin-type" evidence="20">
    <location>
        <begin position="402"/>
        <end position="432"/>
    </location>
</feature>
<evidence type="ECO:0000256" key="19">
    <source>
        <dbReference type="RuleBase" id="RU003464"/>
    </source>
</evidence>
<dbReference type="InterPro" id="IPR017900">
    <property type="entry name" value="4Fe4S_Fe_S_CS"/>
</dbReference>
<protein>
    <recommendedName>
        <fullName evidence="6 18">tRNA (guanine-N(1)-)-methyltransferase</fullName>
        <ecNumber evidence="5 18">2.1.1.228</ecNumber>
    </recommendedName>
    <alternativeName>
        <fullName evidence="15 18">M1G-methyltransferase</fullName>
    </alternativeName>
    <alternativeName>
        <fullName evidence="16 18">tRNA [GM37] methyltransferase</fullName>
    </alternativeName>
</protein>
<evidence type="ECO:0000256" key="8">
    <source>
        <dbReference type="ARBA" id="ARBA00022603"/>
    </source>
</evidence>
<evidence type="ECO:0000256" key="2">
    <source>
        <dbReference type="ARBA" id="ARBA00004496"/>
    </source>
</evidence>
<dbReference type="EC" id="2.1.1.228" evidence="5 18"/>
<dbReference type="FunFam" id="3.40.1280.10:FF:000001">
    <property type="entry name" value="tRNA (guanine-N(1)-)-methyltransferase"/>
    <property type="match status" value="1"/>
</dbReference>
<dbReference type="Gene3D" id="1.10.1270.20">
    <property type="entry name" value="tRNA(m1g37)methyltransferase, domain 2"/>
    <property type="match status" value="1"/>
</dbReference>
<dbReference type="PROSITE" id="PS00198">
    <property type="entry name" value="4FE4S_FER_1"/>
    <property type="match status" value="1"/>
</dbReference>
<dbReference type="RefSeq" id="WP_003021345.1">
    <property type="nucleotide sequence ID" value="NZ_CACRSY010000014.1"/>
</dbReference>
<evidence type="ECO:0000256" key="12">
    <source>
        <dbReference type="ARBA" id="ARBA00022723"/>
    </source>
</evidence>
<dbReference type="InterPro" id="IPR023148">
    <property type="entry name" value="tRNA_m1G_MeTrfase_C_sf"/>
</dbReference>
<dbReference type="SUPFAM" id="SSF75217">
    <property type="entry name" value="alpha/beta knot"/>
    <property type="match status" value="1"/>
</dbReference>
<proteinExistence type="inferred from homology"/>
<feature type="domain" description="4Fe-4S ferredoxin-type" evidence="20">
    <location>
        <begin position="433"/>
        <end position="459"/>
    </location>
</feature>
<dbReference type="GO" id="GO:0052906">
    <property type="term" value="F:tRNA (guanine(37)-N1)-methyltransferase activity"/>
    <property type="evidence" value="ECO:0007669"/>
    <property type="project" value="UniProtKB-UniRule"/>
</dbReference>
<evidence type="ECO:0000259" key="20">
    <source>
        <dbReference type="PROSITE" id="PS51379"/>
    </source>
</evidence>
<dbReference type="Pfam" id="PF13237">
    <property type="entry name" value="Fer4_10"/>
    <property type="match status" value="1"/>
</dbReference>
<dbReference type="SUPFAM" id="SSF54862">
    <property type="entry name" value="4Fe-4S ferredoxins"/>
    <property type="match status" value="1"/>
</dbReference>
<comment type="similarity">
    <text evidence="3 18 19">Belongs to the RNA methyltransferase TrmD family.</text>
</comment>
<evidence type="ECO:0000256" key="14">
    <source>
        <dbReference type="ARBA" id="ARBA00023014"/>
    </source>
</evidence>
<dbReference type="GO" id="GO:0002939">
    <property type="term" value="P:tRNA N1-guanine methylation"/>
    <property type="evidence" value="ECO:0007669"/>
    <property type="project" value="TreeGrafter"/>
</dbReference>
<feature type="binding site" evidence="18">
    <location>
        <position position="112"/>
    </location>
    <ligand>
        <name>S-adenosyl-L-methionine</name>
        <dbReference type="ChEBI" id="CHEBI:59789"/>
    </ligand>
</feature>
<dbReference type="PROSITE" id="PS51379">
    <property type="entry name" value="4FE4S_FER_2"/>
    <property type="match status" value="2"/>
</dbReference>
<dbReference type="InterPro" id="IPR047964">
    <property type="entry name" value="EFR1-like"/>
</dbReference>
<dbReference type="SUPFAM" id="SSF52218">
    <property type="entry name" value="Flavoproteins"/>
    <property type="match status" value="1"/>
</dbReference>
<comment type="function">
    <text evidence="1 18 19">Specifically methylates guanosine-37 in various tRNAs.</text>
</comment>
<name>A0A6N2V3F2_BLAHA</name>
<evidence type="ECO:0000256" key="10">
    <source>
        <dbReference type="ARBA" id="ARBA00022691"/>
    </source>
</evidence>
<dbReference type="InterPro" id="IPR029039">
    <property type="entry name" value="Flavoprotein-like_sf"/>
</dbReference>
<comment type="subunit">
    <text evidence="4 18 19">Homodimer.</text>
</comment>
<dbReference type="Gene3D" id="3.40.1280.10">
    <property type="match status" value="1"/>
</dbReference>
<dbReference type="Pfam" id="PF01746">
    <property type="entry name" value="tRNA_m1G_MT"/>
    <property type="match status" value="1"/>
</dbReference>
<sequence length="478" mass="53795">MDFHVLTLFPEMVENTVQTSITGRAVKNGKIALHTVNIRDFADNKHSRVDDYPYGGGAGMVIQAEPVYQAYQSVKKRTSKPRCIYLTPQGKVFNQTMAEEFALEEELVFLCGHYEGIDERVLEEIVTDYVSIGDYVLTGGELAACVMIDAISRFVPGVLNNEESSQFESMQDNLLEYPHYTRPESWRGKNVPAVLLTGDHTKIEAWRLEESYKRTKERRPDLRAKNRPVTAAYFSPTGGTKKAAELLACCLTQNPQYIDLTRRKLRREKREFSGQELLLAAAPVYGGQLPSLDDKLFSNLKGNQTPCVIMAAYGNRHYDDTLSQMKKILEERGFVCIGAIAPVIPHIYSDKLGAGRPNEQDAAIFKKFAVLIKKRIEEGEEQGFASVQVSGNPMPDKKEMKPVPKAFIKERCTGCQVCVQKCPVYAISKDTLEIDERKCISCMRCALLCKKGARAYDASAVKAHLEEKFLTPREVEFF</sequence>
<dbReference type="GO" id="GO:0051536">
    <property type="term" value="F:iron-sulfur cluster binding"/>
    <property type="evidence" value="ECO:0007669"/>
    <property type="project" value="UniProtKB-KW"/>
</dbReference>
<feature type="binding site" evidence="18">
    <location>
        <begin position="132"/>
        <end position="137"/>
    </location>
    <ligand>
        <name>S-adenosyl-L-methionine</name>
        <dbReference type="ChEBI" id="CHEBI:59789"/>
    </ligand>
</feature>
<keyword evidence="8 18" id="KW-0489">Methyltransferase</keyword>
<keyword evidence="11 18" id="KW-0819">tRNA processing</keyword>
<dbReference type="CDD" id="cd18080">
    <property type="entry name" value="TrmD-like"/>
    <property type="match status" value="1"/>
</dbReference>
<evidence type="ECO:0000256" key="7">
    <source>
        <dbReference type="ARBA" id="ARBA00022490"/>
    </source>
</evidence>
<dbReference type="InterPro" id="IPR002649">
    <property type="entry name" value="tRNA_m1G_MeTrfase_TrmD"/>
</dbReference>
<organism evidence="21">
    <name type="scientific">Blautia hansenii</name>
    <name type="common">Ruminococcus hansenii</name>
    <dbReference type="NCBI Taxonomy" id="1322"/>
    <lineage>
        <taxon>Bacteria</taxon>
        <taxon>Bacillati</taxon>
        <taxon>Bacillota</taxon>
        <taxon>Clostridia</taxon>
        <taxon>Lachnospirales</taxon>
        <taxon>Lachnospiraceae</taxon>
        <taxon>Blautia</taxon>
    </lineage>
</organism>
<evidence type="ECO:0000256" key="15">
    <source>
        <dbReference type="ARBA" id="ARBA00029736"/>
    </source>
</evidence>
<evidence type="ECO:0000256" key="1">
    <source>
        <dbReference type="ARBA" id="ARBA00002634"/>
    </source>
</evidence>
<comment type="catalytic activity">
    <reaction evidence="17 18 19">
        <text>guanosine(37) in tRNA + S-adenosyl-L-methionine = N(1)-methylguanosine(37) in tRNA + S-adenosyl-L-homocysteine + H(+)</text>
        <dbReference type="Rhea" id="RHEA:36899"/>
        <dbReference type="Rhea" id="RHEA-COMP:10145"/>
        <dbReference type="Rhea" id="RHEA-COMP:10147"/>
        <dbReference type="ChEBI" id="CHEBI:15378"/>
        <dbReference type="ChEBI" id="CHEBI:57856"/>
        <dbReference type="ChEBI" id="CHEBI:59789"/>
        <dbReference type="ChEBI" id="CHEBI:73542"/>
        <dbReference type="ChEBI" id="CHEBI:74269"/>
        <dbReference type="EC" id="2.1.1.228"/>
    </reaction>
</comment>
<evidence type="ECO:0000256" key="18">
    <source>
        <dbReference type="HAMAP-Rule" id="MF_00605"/>
    </source>
</evidence>
<evidence type="ECO:0000256" key="9">
    <source>
        <dbReference type="ARBA" id="ARBA00022679"/>
    </source>
</evidence>
<keyword evidence="13" id="KW-0408">Iron</keyword>
<dbReference type="Gene3D" id="3.40.50.360">
    <property type="match status" value="1"/>
</dbReference>
<dbReference type="HAMAP" id="MF_00605">
    <property type="entry name" value="TrmD"/>
    <property type="match status" value="1"/>
</dbReference>
<evidence type="ECO:0000256" key="6">
    <source>
        <dbReference type="ARBA" id="ARBA00014679"/>
    </source>
</evidence>
<evidence type="ECO:0000256" key="5">
    <source>
        <dbReference type="ARBA" id="ARBA00012807"/>
    </source>
</evidence>
<dbReference type="NCBIfam" id="TIGR00088">
    <property type="entry name" value="trmD"/>
    <property type="match status" value="1"/>
</dbReference>
<dbReference type="GO" id="GO:0046872">
    <property type="term" value="F:metal ion binding"/>
    <property type="evidence" value="ECO:0007669"/>
    <property type="project" value="UniProtKB-KW"/>
</dbReference>
<keyword evidence="10 18" id="KW-0949">S-adenosyl-L-methionine</keyword>
<keyword evidence="12" id="KW-0479">Metal-binding</keyword>
<dbReference type="Gene3D" id="3.30.70.20">
    <property type="match status" value="1"/>
</dbReference>
<dbReference type="GO" id="GO:0005829">
    <property type="term" value="C:cytosol"/>
    <property type="evidence" value="ECO:0007669"/>
    <property type="project" value="TreeGrafter"/>
</dbReference>
<evidence type="ECO:0000256" key="4">
    <source>
        <dbReference type="ARBA" id="ARBA00011738"/>
    </source>
</evidence>
<keyword evidence="9 18" id="KW-0808">Transferase</keyword>
<evidence type="ECO:0000256" key="3">
    <source>
        <dbReference type="ARBA" id="ARBA00007630"/>
    </source>
</evidence>
<evidence type="ECO:0000313" key="21">
    <source>
        <dbReference type="EMBL" id="VYT24954.1"/>
    </source>
</evidence>
<dbReference type="InterPro" id="IPR016009">
    <property type="entry name" value="tRNA_MeTrfase_TRMD/TRM10"/>
</dbReference>
<dbReference type="NCBIfam" id="NF038196">
    <property type="entry name" value="ferrodoxin_EFR1"/>
    <property type="match status" value="1"/>
</dbReference>
<dbReference type="NCBIfam" id="NF000648">
    <property type="entry name" value="PRK00026.1"/>
    <property type="match status" value="1"/>
</dbReference>
<dbReference type="EMBL" id="CACRSY010000014">
    <property type="protein sequence ID" value="VYT24954.1"/>
    <property type="molecule type" value="Genomic_DNA"/>
</dbReference>